<dbReference type="InterPro" id="IPR001077">
    <property type="entry name" value="COMT_C"/>
</dbReference>
<feature type="domain" description="O-methyltransferase dimerisation" evidence="7">
    <location>
        <begin position="35"/>
        <end position="110"/>
    </location>
</feature>
<dbReference type="Gene3D" id="1.10.10.10">
    <property type="entry name" value="Winged helix-like DNA-binding domain superfamily/Winged helix DNA-binding domain"/>
    <property type="match status" value="1"/>
</dbReference>
<evidence type="ECO:0000259" key="7">
    <source>
        <dbReference type="Pfam" id="PF08100"/>
    </source>
</evidence>
<dbReference type="GO" id="GO:0046983">
    <property type="term" value="F:protein dimerization activity"/>
    <property type="evidence" value="ECO:0007669"/>
    <property type="project" value="InterPro"/>
</dbReference>
<protein>
    <submittedName>
        <fullName evidence="8">Methyltransferase</fullName>
    </submittedName>
</protein>
<dbReference type="PANTHER" id="PTHR43712:SF2">
    <property type="entry name" value="O-METHYLTRANSFERASE CICE"/>
    <property type="match status" value="1"/>
</dbReference>
<dbReference type="Pfam" id="PF08100">
    <property type="entry name" value="Dimerisation"/>
    <property type="match status" value="1"/>
</dbReference>
<feature type="active site" description="Proton acceptor" evidence="4">
    <location>
        <position position="270"/>
    </location>
</feature>
<accession>A0AB39NXK3</accession>
<dbReference type="Gene3D" id="3.40.50.150">
    <property type="entry name" value="Vaccinia Virus protein VP39"/>
    <property type="match status" value="1"/>
</dbReference>
<feature type="compositionally biased region" description="Basic and acidic residues" evidence="5">
    <location>
        <begin position="11"/>
        <end position="24"/>
    </location>
</feature>
<keyword evidence="2" id="KW-0808">Transferase</keyword>
<dbReference type="EMBL" id="CP163435">
    <property type="protein sequence ID" value="XDQ23430.1"/>
    <property type="molecule type" value="Genomic_DNA"/>
</dbReference>
<dbReference type="GO" id="GO:0008171">
    <property type="term" value="F:O-methyltransferase activity"/>
    <property type="evidence" value="ECO:0007669"/>
    <property type="project" value="InterPro"/>
</dbReference>
<dbReference type="InterPro" id="IPR036388">
    <property type="entry name" value="WH-like_DNA-bd_sf"/>
</dbReference>
<gene>
    <name evidence="8" type="ORF">AB5J56_01290</name>
</gene>
<evidence type="ECO:0000256" key="3">
    <source>
        <dbReference type="ARBA" id="ARBA00022691"/>
    </source>
</evidence>
<dbReference type="GO" id="GO:0032259">
    <property type="term" value="P:methylation"/>
    <property type="evidence" value="ECO:0007669"/>
    <property type="project" value="UniProtKB-KW"/>
</dbReference>
<dbReference type="InterPro" id="IPR029063">
    <property type="entry name" value="SAM-dependent_MTases_sf"/>
</dbReference>
<evidence type="ECO:0000313" key="8">
    <source>
        <dbReference type="EMBL" id="XDQ23430.1"/>
    </source>
</evidence>
<dbReference type="PANTHER" id="PTHR43712">
    <property type="entry name" value="PUTATIVE (AFU_ORTHOLOGUE AFUA_4G14580)-RELATED"/>
    <property type="match status" value="1"/>
</dbReference>
<proteinExistence type="predicted"/>
<evidence type="ECO:0000256" key="5">
    <source>
        <dbReference type="SAM" id="MobiDB-lite"/>
    </source>
</evidence>
<evidence type="ECO:0000256" key="1">
    <source>
        <dbReference type="ARBA" id="ARBA00022603"/>
    </source>
</evidence>
<dbReference type="InterPro" id="IPR012967">
    <property type="entry name" value="COMT_dimerisation"/>
</dbReference>
<sequence>MPELPPPSVVREAEKARAELQRRSRELAPPPFALLELAMGSMVTQALYAAARLGIAEQLQDGPLPPEQIAQRVGAHAGAVERLLRLLASHGVFEAGEDGAYALTPMADALRAEHPMSMRDIAVLMGDPTHWEDWSHLIDSVVTGEASLPKHRGMGAFEYLEQHPEYGEVFIRGMGNMSDTETWPVLAAYDFTQFETVVDFCGGRGGLLAGILQQAPQTHGILSDPRVGTNGAAAFLAEQGVAERCLTHAGGLFDQVVQGGDAYVLKHIVHDWPEEQALQILRNVRAAITPGGRLLLVEMVLPQGGNEPHAGKLVDLWLMLLVGGRERTASQYADLLSRAGFRLERVVETASSVSVIEAVPV</sequence>
<dbReference type="SUPFAM" id="SSF53335">
    <property type="entry name" value="S-adenosyl-L-methionine-dependent methyltransferases"/>
    <property type="match status" value="1"/>
</dbReference>
<dbReference type="RefSeq" id="WP_369229144.1">
    <property type="nucleotide sequence ID" value="NZ_CP163435.1"/>
</dbReference>
<evidence type="ECO:0000259" key="6">
    <source>
        <dbReference type="Pfam" id="PF00891"/>
    </source>
</evidence>
<dbReference type="PROSITE" id="PS51683">
    <property type="entry name" value="SAM_OMT_II"/>
    <property type="match status" value="1"/>
</dbReference>
<evidence type="ECO:0000256" key="2">
    <source>
        <dbReference type="ARBA" id="ARBA00022679"/>
    </source>
</evidence>
<dbReference type="AlphaFoldDB" id="A0AB39NXK3"/>
<dbReference type="SUPFAM" id="SSF46785">
    <property type="entry name" value="Winged helix' DNA-binding domain"/>
    <property type="match status" value="1"/>
</dbReference>
<name>A0AB39NXK3_9ACTN</name>
<keyword evidence="1 8" id="KW-0489">Methyltransferase</keyword>
<feature type="domain" description="O-methyltransferase C-terminal" evidence="6">
    <location>
        <begin position="134"/>
        <end position="342"/>
    </location>
</feature>
<dbReference type="InterPro" id="IPR016461">
    <property type="entry name" value="COMT-like"/>
</dbReference>
<keyword evidence="3" id="KW-0949">S-adenosyl-L-methionine</keyword>
<evidence type="ECO:0000256" key="4">
    <source>
        <dbReference type="PIRSR" id="PIRSR005739-1"/>
    </source>
</evidence>
<feature type="region of interest" description="Disordered" evidence="5">
    <location>
        <begin position="1"/>
        <end position="24"/>
    </location>
</feature>
<dbReference type="Pfam" id="PF00891">
    <property type="entry name" value="Methyltransf_2"/>
    <property type="match status" value="1"/>
</dbReference>
<dbReference type="InterPro" id="IPR036390">
    <property type="entry name" value="WH_DNA-bd_sf"/>
</dbReference>
<dbReference type="PIRSF" id="PIRSF005739">
    <property type="entry name" value="O-mtase"/>
    <property type="match status" value="1"/>
</dbReference>
<reference evidence="8" key="1">
    <citation type="submission" date="2024-07" db="EMBL/GenBank/DDBJ databases">
        <authorList>
            <person name="Yu S.T."/>
        </authorList>
    </citation>
    <scope>NUCLEOTIDE SEQUENCE</scope>
    <source>
        <strain evidence="8">R21</strain>
    </source>
</reference>
<organism evidence="8">
    <name type="scientific">Streptomyces sp. R21</name>
    <dbReference type="NCBI Taxonomy" id="3238627"/>
    <lineage>
        <taxon>Bacteria</taxon>
        <taxon>Bacillati</taxon>
        <taxon>Actinomycetota</taxon>
        <taxon>Actinomycetes</taxon>
        <taxon>Kitasatosporales</taxon>
        <taxon>Streptomycetaceae</taxon>
        <taxon>Streptomyces</taxon>
    </lineage>
</organism>